<organism evidence="1">
    <name type="scientific">Arundo donax</name>
    <name type="common">Giant reed</name>
    <name type="synonym">Donax arundinaceus</name>
    <dbReference type="NCBI Taxonomy" id="35708"/>
    <lineage>
        <taxon>Eukaryota</taxon>
        <taxon>Viridiplantae</taxon>
        <taxon>Streptophyta</taxon>
        <taxon>Embryophyta</taxon>
        <taxon>Tracheophyta</taxon>
        <taxon>Spermatophyta</taxon>
        <taxon>Magnoliopsida</taxon>
        <taxon>Liliopsida</taxon>
        <taxon>Poales</taxon>
        <taxon>Poaceae</taxon>
        <taxon>PACMAD clade</taxon>
        <taxon>Arundinoideae</taxon>
        <taxon>Arundineae</taxon>
        <taxon>Arundo</taxon>
    </lineage>
</organism>
<sequence length="28" mass="3445">MRLFKSMLTSWCYYIITTLETITTQRDE</sequence>
<reference evidence="1" key="2">
    <citation type="journal article" date="2015" name="Data Brief">
        <title>Shoot transcriptome of the giant reed, Arundo donax.</title>
        <authorList>
            <person name="Barrero R.A."/>
            <person name="Guerrero F.D."/>
            <person name="Moolhuijzen P."/>
            <person name="Goolsby J.A."/>
            <person name="Tidwell J."/>
            <person name="Bellgard S.E."/>
            <person name="Bellgard M.I."/>
        </authorList>
    </citation>
    <scope>NUCLEOTIDE SEQUENCE</scope>
    <source>
        <tissue evidence="1">Shoot tissue taken approximately 20 cm above the soil surface</tissue>
    </source>
</reference>
<dbReference type="EMBL" id="GBRH01242684">
    <property type="protein sequence ID" value="JAD55211.1"/>
    <property type="molecule type" value="Transcribed_RNA"/>
</dbReference>
<protein>
    <submittedName>
        <fullName evidence="1">Uncharacterized protein</fullName>
    </submittedName>
</protein>
<accession>A0A0A9AVS0</accession>
<evidence type="ECO:0000313" key="1">
    <source>
        <dbReference type="EMBL" id="JAD55211.1"/>
    </source>
</evidence>
<name>A0A0A9AVS0_ARUDO</name>
<dbReference type="AlphaFoldDB" id="A0A0A9AVS0"/>
<reference evidence="1" key="1">
    <citation type="submission" date="2014-09" db="EMBL/GenBank/DDBJ databases">
        <authorList>
            <person name="Magalhaes I.L.F."/>
            <person name="Oliveira U."/>
            <person name="Santos F.R."/>
            <person name="Vidigal T.H.D.A."/>
            <person name="Brescovit A.D."/>
            <person name="Santos A.J."/>
        </authorList>
    </citation>
    <scope>NUCLEOTIDE SEQUENCE</scope>
    <source>
        <tissue evidence="1">Shoot tissue taken approximately 20 cm above the soil surface</tissue>
    </source>
</reference>
<proteinExistence type="predicted"/>